<proteinExistence type="predicted"/>
<dbReference type="EMBL" id="BNJK01000002">
    <property type="protein sequence ID" value="GHO98918.1"/>
    <property type="molecule type" value="Genomic_DNA"/>
</dbReference>
<protein>
    <submittedName>
        <fullName evidence="1">Uncharacterized protein</fullName>
    </submittedName>
</protein>
<gene>
    <name evidence="1" type="ORF">KSF_089660</name>
</gene>
<name>A0A8J3N7S2_9CHLR</name>
<reference evidence="1" key="1">
    <citation type="submission" date="2020-10" db="EMBL/GenBank/DDBJ databases">
        <title>Taxonomic study of unclassified bacteria belonging to the class Ktedonobacteria.</title>
        <authorList>
            <person name="Yabe S."/>
            <person name="Wang C.M."/>
            <person name="Zheng Y."/>
            <person name="Sakai Y."/>
            <person name="Cavaletti L."/>
            <person name="Monciardini P."/>
            <person name="Donadio S."/>
        </authorList>
    </citation>
    <scope>NUCLEOTIDE SEQUENCE</scope>
    <source>
        <strain evidence="1">ID150040</strain>
    </source>
</reference>
<evidence type="ECO:0000313" key="2">
    <source>
        <dbReference type="Proteomes" id="UP000597444"/>
    </source>
</evidence>
<dbReference type="Proteomes" id="UP000597444">
    <property type="component" value="Unassembled WGS sequence"/>
</dbReference>
<sequence length="43" mass="5047">MSVQELEGDKEVQIIPGTSWMKLKPLRQRLEIKRAFGKLCEYP</sequence>
<evidence type="ECO:0000313" key="1">
    <source>
        <dbReference type="EMBL" id="GHO98918.1"/>
    </source>
</evidence>
<organism evidence="1 2">
    <name type="scientific">Reticulibacter mediterranei</name>
    <dbReference type="NCBI Taxonomy" id="2778369"/>
    <lineage>
        <taxon>Bacteria</taxon>
        <taxon>Bacillati</taxon>
        <taxon>Chloroflexota</taxon>
        <taxon>Ktedonobacteria</taxon>
        <taxon>Ktedonobacterales</taxon>
        <taxon>Reticulibacteraceae</taxon>
        <taxon>Reticulibacter</taxon>
    </lineage>
</organism>
<accession>A0A8J3N7S2</accession>
<comment type="caution">
    <text evidence="1">The sequence shown here is derived from an EMBL/GenBank/DDBJ whole genome shotgun (WGS) entry which is preliminary data.</text>
</comment>
<dbReference type="AlphaFoldDB" id="A0A8J3N7S2"/>
<keyword evidence="2" id="KW-1185">Reference proteome</keyword>